<dbReference type="EMBL" id="PHFL01000058">
    <property type="protein sequence ID" value="RFM23781.1"/>
    <property type="molecule type" value="Genomic_DNA"/>
</dbReference>
<gene>
    <name evidence="1" type="ORF">D0433_09105</name>
</gene>
<reference evidence="1 2" key="1">
    <citation type="journal article" date="2011" name="ISME J.">
        <title>Community ecology of hot spring cyanobacterial mats: predominant populations and their functional potential.</title>
        <authorList>
            <person name="Klatt C.G."/>
            <person name="Wood J.M."/>
            <person name="Rusch D.B."/>
            <person name="Bateson M.M."/>
            <person name="Hamamura N."/>
            <person name="Heidelberg J.F."/>
            <person name="Grossman A.R."/>
            <person name="Bhaya D."/>
            <person name="Cohan F.M."/>
            <person name="Kuhl M."/>
            <person name="Bryant D.A."/>
            <person name="Ward D.M."/>
        </authorList>
    </citation>
    <scope>NUCLEOTIDE SEQUENCE [LARGE SCALE GENOMIC DNA]</scope>
    <source>
        <strain evidence="1">OS</strain>
    </source>
</reference>
<protein>
    <recommendedName>
        <fullName evidence="3">RNA polymerase sigma-70 region 2 domain-containing protein</fullName>
    </recommendedName>
</protein>
<name>A0A395LZC5_9BACT</name>
<dbReference type="SUPFAM" id="SSF88946">
    <property type="entry name" value="Sigma2 domain of RNA polymerase sigma factors"/>
    <property type="match status" value="1"/>
</dbReference>
<evidence type="ECO:0000313" key="2">
    <source>
        <dbReference type="Proteomes" id="UP000266389"/>
    </source>
</evidence>
<dbReference type="Proteomes" id="UP000266389">
    <property type="component" value="Unassembled WGS sequence"/>
</dbReference>
<dbReference type="Gene3D" id="1.10.1740.10">
    <property type="match status" value="1"/>
</dbReference>
<evidence type="ECO:0008006" key="3">
    <source>
        <dbReference type="Google" id="ProtNLM"/>
    </source>
</evidence>
<dbReference type="GO" id="GO:0006352">
    <property type="term" value="P:DNA-templated transcription initiation"/>
    <property type="evidence" value="ECO:0007669"/>
    <property type="project" value="InterPro"/>
</dbReference>
<organism evidence="1 2">
    <name type="scientific">Candidatus Thermochlorobacter aerophilus</name>
    <dbReference type="NCBI Taxonomy" id="1868324"/>
    <lineage>
        <taxon>Bacteria</taxon>
        <taxon>Pseudomonadati</taxon>
        <taxon>Chlorobiota</taxon>
        <taxon>Chlorobiia</taxon>
        <taxon>Chlorobiales</taxon>
        <taxon>Candidatus Thermochlorobacteriaceae</taxon>
        <taxon>Candidatus Thermochlorobacter</taxon>
    </lineage>
</organism>
<dbReference type="AlphaFoldDB" id="A0A395LZC5"/>
<evidence type="ECO:0000313" key="1">
    <source>
        <dbReference type="EMBL" id="RFM23781.1"/>
    </source>
</evidence>
<dbReference type="InterPro" id="IPR013325">
    <property type="entry name" value="RNA_pol_sigma_r2"/>
</dbReference>
<proteinExistence type="predicted"/>
<accession>A0A395LZC5</accession>
<sequence>MLWVSVSIASVARHEQKSKMTAIEQLYKTLRKPLLAFIERGIHDKFRAEDILHDVFVRAQDI</sequence>
<dbReference type="GO" id="GO:0003700">
    <property type="term" value="F:DNA-binding transcription factor activity"/>
    <property type="evidence" value="ECO:0007669"/>
    <property type="project" value="InterPro"/>
</dbReference>
<comment type="caution">
    <text evidence="1">The sequence shown here is derived from an EMBL/GenBank/DDBJ whole genome shotgun (WGS) entry which is preliminary data.</text>
</comment>